<protein>
    <recommendedName>
        <fullName evidence="6">Alpha-galactosidase</fullName>
    </recommendedName>
</protein>
<comment type="caution">
    <text evidence="4">The sequence shown here is derived from an EMBL/GenBank/DDBJ whole genome shotgun (WGS) entry which is preliminary data.</text>
</comment>
<sequence>MVIAEKNNEIVKLDNGILLVRFNLKEGVFSAWRGKRRFLKEGRFEKGPAITFRIVKLKDALGVAKAIEVKYPSGCIYTLALYEKLPFICIKTAIHNSKSDSLTLDKITSLSIIVDLGVPANNLRTLGCDGLNSANKPRTSYVFLAVSNPRTRAGAVCGWLTDNQASGTISSRKRNNIIAIEGHLEYGKFSLKKGENTKGEMLAIGYFEDILEGLEVYADAIAKTNNIKLPKQPSGYCTWYHARALDEKRMAKLADFCSKNLCQYGLEFLQIDDGWQISERDYTTYDPNGPYPNGMKEIAKIINSHGFKAGLWLIPFGWDSKRLIFSEHQDWFVKREDGSVYSVYWGGDCLDMSHPEARKFLREIIKQITKEWGYKYLKIDGLWTGMATKILYPEPTYREDGLGDAIFYDSSKSNVEVYREGLKLVREAAGENVFILGCTIAQNMRTFGASFGLVDAMRIGPDIDASWKSILVSVKIGAHLYFLNGKVWYNDPDCLMLRAPLTLDQARAWGSWIAISGQMNVVSEWLPELPLEKLNVVKRTIPSHQKLARPIDLFESPIPRIWHLQAGEGKERRDIIGLFNWDAENEVQINVSLAKLNLPSSKNDQYVGFDFWEDEFVPPFAGVLKSSLRPSSCRIIAIRQLLDHPQIVSTSRHVTQGLIDIIEERWDKKKNVLSGRSKIVGGDPYELRIITPSGADVWRAVSASVSEEDQKSGVTVGIKQIRSEVRVRIKSRESREVSWSVAFKKI</sequence>
<dbReference type="AlphaFoldDB" id="A0A497E1X6"/>
<evidence type="ECO:0000313" key="4">
    <source>
        <dbReference type="EMBL" id="RLE07443.1"/>
    </source>
</evidence>
<dbReference type="SUPFAM" id="SSF51445">
    <property type="entry name" value="(Trans)glycosidases"/>
    <property type="match status" value="1"/>
</dbReference>
<dbReference type="CDD" id="cd14791">
    <property type="entry name" value="GH36"/>
    <property type="match status" value="1"/>
</dbReference>
<dbReference type="InterPro" id="IPR002252">
    <property type="entry name" value="Glyco_hydro_36"/>
</dbReference>
<proteinExistence type="inferred from homology"/>
<name>A0A497E1X6_UNCAE</name>
<gene>
    <name evidence="4" type="ORF">DRJ00_08125</name>
</gene>
<dbReference type="InterPro" id="IPR013785">
    <property type="entry name" value="Aldolase_TIM"/>
</dbReference>
<evidence type="ECO:0000313" key="5">
    <source>
        <dbReference type="Proteomes" id="UP000279422"/>
    </source>
</evidence>
<keyword evidence="2" id="KW-0378">Hydrolase</keyword>
<dbReference type="PANTHER" id="PTHR11452:SF75">
    <property type="entry name" value="ALPHA-GALACTOSIDASE MEL1"/>
    <property type="match status" value="1"/>
</dbReference>
<evidence type="ECO:0008006" key="6">
    <source>
        <dbReference type="Google" id="ProtNLM"/>
    </source>
</evidence>
<organism evidence="4 5">
    <name type="scientific">Aerophobetes bacterium</name>
    <dbReference type="NCBI Taxonomy" id="2030807"/>
    <lineage>
        <taxon>Bacteria</taxon>
        <taxon>Candidatus Aerophobota</taxon>
    </lineage>
</organism>
<accession>A0A497E1X6</accession>
<dbReference type="InterPro" id="IPR002241">
    <property type="entry name" value="Glyco_hydro_27"/>
</dbReference>
<dbReference type="Pfam" id="PF02065">
    <property type="entry name" value="Melibiase"/>
    <property type="match status" value="1"/>
</dbReference>
<dbReference type="InterPro" id="IPR017853">
    <property type="entry name" value="GH"/>
</dbReference>
<dbReference type="PANTHER" id="PTHR11452">
    <property type="entry name" value="ALPHA-GALACTOSIDASE/ALPHA-N-ACETYLGALACTOSAMINIDASE"/>
    <property type="match status" value="1"/>
</dbReference>
<dbReference type="Gene3D" id="3.20.20.70">
    <property type="entry name" value="Aldolase class I"/>
    <property type="match status" value="1"/>
</dbReference>
<evidence type="ECO:0000256" key="3">
    <source>
        <dbReference type="ARBA" id="ARBA00023295"/>
    </source>
</evidence>
<evidence type="ECO:0000256" key="2">
    <source>
        <dbReference type="ARBA" id="ARBA00022801"/>
    </source>
</evidence>
<comment type="similarity">
    <text evidence="1">Belongs to the glycosyl hydrolase 27 family.</text>
</comment>
<reference evidence="4 5" key="1">
    <citation type="submission" date="2018-06" db="EMBL/GenBank/DDBJ databases">
        <title>Extensive metabolic versatility and redundancy in microbially diverse, dynamic hydrothermal sediments.</title>
        <authorList>
            <person name="Dombrowski N."/>
            <person name="Teske A."/>
            <person name="Baker B.J."/>
        </authorList>
    </citation>
    <scope>NUCLEOTIDE SEQUENCE [LARGE SCALE GENOMIC DNA]</scope>
    <source>
        <strain evidence="4">B47_G16</strain>
    </source>
</reference>
<dbReference type="Proteomes" id="UP000279422">
    <property type="component" value="Unassembled WGS sequence"/>
</dbReference>
<dbReference type="EMBL" id="QMPZ01000168">
    <property type="protein sequence ID" value="RLE07443.1"/>
    <property type="molecule type" value="Genomic_DNA"/>
</dbReference>
<dbReference type="GO" id="GO:0016052">
    <property type="term" value="P:carbohydrate catabolic process"/>
    <property type="evidence" value="ECO:0007669"/>
    <property type="project" value="InterPro"/>
</dbReference>
<keyword evidence="3" id="KW-0326">Glycosidase</keyword>
<dbReference type="GO" id="GO:0004557">
    <property type="term" value="F:alpha-galactosidase activity"/>
    <property type="evidence" value="ECO:0007669"/>
    <property type="project" value="InterPro"/>
</dbReference>
<evidence type="ECO:0000256" key="1">
    <source>
        <dbReference type="ARBA" id="ARBA00009743"/>
    </source>
</evidence>